<comment type="caution">
    <text evidence="7">The sequence shown here is derived from an EMBL/GenBank/DDBJ whole genome shotgun (WGS) entry which is preliminary data.</text>
</comment>
<dbReference type="Gene3D" id="3.90.550.10">
    <property type="entry name" value="Spore Coat Polysaccharide Biosynthesis Protein SpsA, Chain A"/>
    <property type="match status" value="1"/>
</dbReference>
<dbReference type="EMBL" id="NPDU01000040">
    <property type="protein sequence ID" value="PJZ61081.1"/>
    <property type="molecule type" value="Genomic_DNA"/>
</dbReference>
<keyword evidence="8" id="KW-1185">Reference proteome</keyword>
<evidence type="ECO:0000259" key="6">
    <source>
        <dbReference type="Pfam" id="PF00535"/>
    </source>
</evidence>
<evidence type="ECO:0000256" key="2">
    <source>
        <dbReference type="ARBA" id="ARBA00022475"/>
    </source>
</evidence>
<dbReference type="PANTHER" id="PTHR43646:SF2">
    <property type="entry name" value="GLYCOSYLTRANSFERASE 2-LIKE DOMAIN-CONTAINING PROTEIN"/>
    <property type="match status" value="1"/>
</dbReference>
<comment type="subcellular location">
    <subcellularLocation>
        <location evidence="1">Cell membrane</location>
    </subcellularLocation>
</comment>
<protein>
    <recommendedName>
        <fullName evidence="6">Glycosyltransferase 2-like domain-containing protein</fullName>
    </recommendedName>
</protein>
<evidence type="ECO:0000313" key="8">
    <source>
        <dbReference type="Proteomes" id="UP000232149"/>
    </source>
</evidence>
<name>A0ABX4NW45_9LEPT</name>
<proteinExistence type="predicted"/>
<dbReference type="PANTHER" id="PTHR43646">
    <property type="entry name" value="GLYCOSYLTRANSFERASE"/>
    <property type="match status" value="1"/>
</dbReference>
<evidence type="ECO:0000256" key="1">
    <source>
        <dbReference type="ARBA" id="ARBA00004236"/>
    </source>
</evidence>
<gene>
    <name evidence="7" type="ORF">CH376_15000</name>
</gene>
<reference evidence="7 8" key="1">
    <citation type="submission" date="2017-07" db="EMBL/GenBank/DDBJ databases">
        <title>Leptospira spp. isolated from tropical soils.</title>
        <authorList>
            <person name="Thibeaux R."/>
            <person name="Iraola G."/>
            <person name="Ferres I."/>
            <person name="Bierque E."/>
            <person name="Girault D."/>
            <person name="Soupe-Gilbert M.-E."/>
            <person name="Picardeau M."/>
            <person name="Goarant C."/>
        </authorList>
    </citation>
    <scope>NUCLEOTIDE SEQUENCE [LARGE SCALE GENOMIC DNA]</scope>
    <source>
        <strain evidence="7 8">FH2-B-D1</strain>
    </source>
</reference>
<accession>A0ABX4NW45</accession>
<organism evidence="7 8">
    <name type="scientific">Leptospira adleri</name>
    <dbReference type="NCBI Taxonomy" id="2023186"/>
    <lineage>
        <taxon>Bacteria</taxon>
        <taxon>Pseudomonadati</taxon>
        <taxon>Spirochaetota</taxon>
        <taxon>Spirochaetia</taxon>
        <taxon>Leptospirales</taxon>
        <taxon>Leptospiraceae</taxon>
        <taxon>Leptospira</taxon>
    </lineage>
</organism>
<dbReference type="Proteomes" id="UP000232149">
    <property type="component" value="Unassembled WGS sequence"/>
</dbReference>
<keyword evidence="3" id="KW-0328">Glycosyltransferase</keyword>
<keyword evidence="2" id="KW-1003">Cell membrane</keyword>
<evidence type="ECO:0000313" key="7">
    <source>
        <dbReference type="EMBL" id="PJZ61081.1"/>
    </source>
</evidence>
<evidence type="ECO:0000256" key="5">
    <source>
        <dbReference type="ARBA" id="ARBA00023136"/>
    </source>
</evidence>
<dbReference type="InterPro" id="IPR001173">
    <property type="entry name" value="Glyco_trans_2-like"/>
</dbReference>
<dbReference type="InterPro" id="IPR029044">
    <property type="entry name" value="Nucleotide-diphossugar_trans"/>
</dbReference>
<sequence length="214" mass="25113">MKIRMKILSVIIPVQEGDSESEILLRELPRLIPEEWEVVISPSSEKENRAKALNSGVKKSQGEFLWFLHGDSRIGTETIQSLQDAISNFPETLHYYKLRFYPESLRMKINATGANIRSWLLNSPFGDQGLCIRKDIFLRLGGFNEKTPYGEDLLFVWIALENGISLRRIDSFLSTSDRKYKKNGWWKITLLHQFLYWKLAFFHFLIRNDRFPKI</sequence>
<evidence type="ECO:0000256" key="3">
    <source>
        <dbReference type="ARBA" id="ARBA00022676"/>
    </source>
</evidence>
<feature type="domain" description="Glycosyltransferase 2-like" evidence="6">
    <location>
        <begin position="32"/>
        <end position="93"/>
    </location>
</feature>
<keyword evidence="4" id="KW-0808">Transferase</keyword>
<keyword evidence="5" id="KW-0472">Membrane</keyword>
<evidence type="ECO:0000256" key="4">
    <source>
        <dbReference type="ARBA" id="ARBA00022679"/>
    </source>
</evidence>
<dbReference type="Pfam" id="PF00535">
    <property type="entry name" value="Glycos_transf_2"/>
    <property type="match status" value="1"/>
</dbReference>
<dbReference type="SUPFAM" id="SSF53448">
    <property type="entry name" value="Nucleotide-diphospho-sugar transferases"/>
    <property type="match status" value="1"/>
</dbReference>